<keyword evidence="1" id="KW-0433">Leucine-rich repeat</keyword>
<dbReference type="InterPro" id="IPR032675">
    <property type="entry name" value="LRR_dom_sf"/>
</dbReference>
<evidence type="ECO:0000256" key="1">
    <source>
        <dbReference type="ARBA" id="ARBA00022614"/>
    </source>
</evidence>
<reference evidence="4" key="1">
    <citation type="submission" date="2016-10" db="EMBL/GenBank/DDBJ databases">
        <authorList>
            <person name="Varghese N."/>
            <person name="Submissions S."/>
        </authorList>
    </citation>
    <scope>NUCLEOTIDE SEQUENCE [LARGE SCALE GENOMIC DNA]</scope>
    <source>
        <strain evidence="4">DSM 23317</strain>
    </source>
</reference>
<evidence type="ECO:0000256" key="2">
    <source>
        <dbReference type="ARBA" id="ARBA00022737"/>
    </source>
</evidence>
<dbReference type="SUPFAM" id="SSF52058">
    <property type="entry name" value="L domain-like"/>
    <property type="match status" value="1"/>
</dbReference>
<name>A0A1G8VPM7_9GAMM</name>
<sequence>MHAMELDDLNYQGVLAGIHAEVDTLTYDCEEPLSSWAELARAFPNLRRLHFEDLGNVNGRRLLDAAFFQQFPNLTALTTSLRPRRSITTDFSGVPEAHLAQVATLSLGRCRGENLQLLSALPELTDLTMRVDAPEVTFHLSADSVLTNLALGLGSRVRRLDCRLSASSLTTLSLGKLDYYDEPAEPVRITMLTLPKTLDHLTLDMHCQGPLPPRLLEHNHPMASVTLKLGNVAPPDQWLGSLSQVGQLMLSLSGETAPLPSTLFASLKLVDKLELRFEHTPIPDSLLPDGLAVKELFYTNANGMLNQTESLRLPRLQKAWFFGVDGNQLGWLAHSPRLQELNLQLNGELTHFPLLPALRWLTLRGGEMAELPEGIRHCASLETLNLLSVSLPRFGEMAAMTKLSRLWLQPRRQEQDKLPRQSDLLAVPSLSGLRLDIELKRFDPAWASLPQELELDISDEKLAKAWEIFKQSHLSDEETLAYLTALALVRKPAQLPKMPANFHLVMMAAKHNRFKAQHKAWLAELAQNSHQQRPFGPGAILFVSGRSAFKASELKAKAGELGFTLSKTLDDQVTHLLLGSAPREVHRIDLQKYAVIDDAVLQQCFEARAPKFLQQGNEAMEGSILEMLKSPQEASHRVAVQMLEQGGVTGAMRLPLFFILKTTIDNGFRKRIKHLLAGMGDEAFQLAVNDRILFHNCRGRDDYGNLKGQGVMVDKLKRQRKKWGEALCTDFTKLYFDRFGEGLMFVLMQKECSEQRLAILDTLVEGECLNWRRGAGFDKVQEFWDKDSPSNLHWHPGFYLNASGLLGAAKTELPAELAQRHTLTELNLGNCLLSSLPKGMEHYRHIRRLSLANNCLTTLPASLVLFSELDSLDLSYNHFREFPKVLMKMTWLKRLDIRRATRPDLDSGYGADYAPLSIPQAFLDACPDCDVLKD</sequence>
<dbReference type="CDD" id="cd00027">
    <property type="entry name" value="BRCT"/>
    <property type="match status" value="1"/>
</dbReference>
<evidence type="ECO:0000313" key="4">
    <source>
        <dbReference type="Proteomes" id="UP000199527"/>
    </source>
</evidence>
<organism evidence="3 4">
    <name type="scientific">Ferrimonas sediminum</name>
    <dbReference type="NCBI Taxonomy" id="718193"/>
    <lineage>
        <taxon>Bacteria</taxon>
        <taxon>Pseudomonadati</taxon>
        <taxon>Pseudomonadota</taxon>
        <taxon>Gammaproteobacteria</taxon>
        <taxon>Alteromonadales</taxon>
        <taxon>Ferrimonadaceae</taxon>
        <taxon>Ferrimonas</taxon>
    </lineage>
</organism>
<protein>
    <submittedName>
        <fullName evidence="3">Leucine rich repeat-containing protein</fullName>
    </submittedName>
</protein>
<dbReference type="OrthoDB" id="8532199at2"/>
<dbReference type="InterPro" id="IPR001611">
    <property type="entry name" value="Leu-rich_rpt"/>
</dbReference>
<dbReference type="Proteomes" id="UP000199527">
    <property type="component" value="Unassembled WGS sequence"/>
</dbReference>
<dbReference type="Gene3D" id="3.80.10.10">
    <property type="entry name" value="Ribonuclease Inhibitor"/>
    <property type="match status" value="2"/>
</dbReference>
<dbReference type="RefSeq" id="WP_090366093.1">
    <property type="nucleotide sequence ID" value="NZ_FNEM01000011.1"/>
</dbReference>
<dbReference type="InterPro" id="IPR050216">
    <property type="entry name" value="LRR_domain-containing"/>
</dbReference>
<keyword evidence="4" id="KW-1185">Reference proteome</keyword>
<accession>A0A1G8VPM7</accession>
<dbReference type="GO" id="GO:0005737">
    <property type="term" value="C:cytoplasm"/>
    <property type="evidence" value="ECO:0007669"/>
    <property type="project" value="TreeGrafter"/>
</dbReference>
<keyword evidence="2" id="KW-0677">Repeat</keyword>
<proteinExistence type="predicted"/>
<dbReference type="PANTHER" id="PTHR48051:SF46">
    <property type="entry name" value="LEUCINE RICH REPEAT-CONTAINING DOMAIN PROTEIN"/>
    <property type="match status" value="1"/>
</dbReference>
<dbReference type="EMBL" id="FNEM01000011">
    <property type="protein sequence ID" value="SDJ67893.1"/>
    <property type="molecule type" value="Genomic_DNA"/>
</dbReference>
<dbReference type="PANTHER" id="PTHR48051">
    <property type="match status" value="1"/>
</dbReference>
<dbReference type="SUPFAM" id="SSF52047">
    <property type="entry name" value="RNI-like"/>
    <property type="match status" value="1"/>
</dbReference>
<dbReference type="Pfam" id="PF13855">
    <property type="entry name" value="LRR_8"/>
    <property type="match status" value="1"/>
</dbReference>
<dbReference type="AlphaFoldDB" id="A0A1G8VPM7"/>
<evidence type="ECO:0000313" key="3">
    <source>
        <dbReference type="EMBL" id="SDJ67893.1"/>
    </source>
</evidence>
<gene>
    <name evidence="3" type="ORF">SAMN04488540_111122</name>
</gene>